<evidence type="ECO:0000256" key="2">
    <source>
        <dbReference type="ARBA" id="ARBA00022730"/>
    </source>
</evidence>
<dbReference type="GO" id="GO:0003735">
    <property type="term" value="F:structural constituent of ribosome"/>
    <property type="evidence" value="ECO:0007669"/>
    <property type="project" value="InterPro"/>
</dbReference>
<dbReference type="GO" id="GO:0005737">
    <property type="term" value="C:cytoplasm"/>
    <property type="evidence" value="ECO:0007669"/>
    <property type="project" value="UniProtKB-ARBA"/>
</dbReference>
<organism evidence="6">
    <name type="scientific">hot springs metagenome</name>
    <dbReference type="NCBI Taxonomy" id="433727"/>
    <lineage>
        <taxon>unclassified sequences</taxon>
        <taxon>metagenomes</taxon>
        <taxon>ecological metagenomes</taxon>
    </lineage>
</organism>
<comment type="similarity">
    <text evidence="1">Belongs to the universal ribosomal protein uS8 family.</text>
</comment>
<dbReference type="GO" id="GO:0005840">
    <property type="term" value="C:ribosome"/>
    <property type="evidence" value="ECO:0007669"/>
    <property type="project" value="UniProtKB-KW"/>
</dbReference>
<dbReference type="GO" id="GO:1990904">
    <property type="term" value="C:ribonucleoprotein complex"/>
    <property type="evidence" value="ECO:0007669"/>
    <property type="project" value="UniProtKB-KW"/>
</dbReference>
<dbReference type="Gene3D" id="3.30.1490.10">
    <property type="match status" value="1"/>
</dbReference>
<keyword evidence="4 6" id="KW-0689">Ribosomal protein</keyword>
<evidence type="ECO:0000256" key="5">
    <source>
        <dbReference type="ARBA" id="ARBA00023274"/>
    </source>
</evidence>
<name>A0A5J4L0W5_9ZZZZ</name>
<dbReference type="SUPFAM" id="SSF56047">
    <property type="entry name" value="Ribosomal protein S8"/>
    <property type="match status" value="1"/>
</dbReference>
<dbReference type="NCBIfam" id="NF001109">
    <property type="entry name" value="PRK00136.1"/>
    <property type="match status" value="1"/>
</dbReference>
<comment type="caution">
    <text evidence="6">The sequence shown here is derived from an EMBL/GenBank/DDBJ whole genome shotgun (WGS) entry which is preliminary data.</text>
</comment>
<evidence type="ECO:0000256" key="1">
    <source>
        <dbReference type="ARBA" id="ARBA00006471"/>
    </source>
</evidence>
<dbReference type="FunFam" id="3.30.1490.10:FF:000001">
    <property type="entry name" value="30S ribosomal protein S8"/>
    <property type="match status" value="1"/>
</dbReference>
<dbReference type="GO" id="GO:0019843">
    <property type="term" value="F:rRNA binding"/>
    <property type="evidence" value="ECO:0007669"/>
    <property type="project" value="UniProtKB-KW"/>
</dbReference>
<keyword evidence="5" id="KW-0687">Ribonucleoprotein</keyword>
<dbReference type="Pfam" id="PF00410">
    <property type="entry name" value="Ribosomal_S8"/>
    <property type="match status" value="1"/>
</dbReference>
<sequence length="131" mass="14456">MLTDPIADMLTRMRNAILIKSEKVDIPASKMKVEIAKILKEEGFIKSYKIIKDKKQGILRVTLKYTPENESVISGLKRISKPGRRVYVGKSEVPHVMGGVGIAIITTPKGILSDKGCRAEGVGGEVLCYIW</sequence>
<dbReference type="InterPro" id="IPR035987">
    <property type="entry name" value="Ribosomal_uS8_sf"/>
</dbReference>
<dbReference type="Gene3D" id="3.30.1370.30">
    <property type="match status" value="1"/>
</dbReference>
<reference evidence="6" key="1">
    <citation type="submission" date="2019-10" db="EMBL/GenBank/DDBJ databases">
        <title>Metagenomic sequencing of thiosulfate-disproportionating enrichment culture.</title>
        <authorList>
            <person name="Umezawa K."/>
            <person name="Kojima H."/>
            <person name="Fukui M."/>
        </authorList>
    </citation>
    <scope>NUCLEOTIDE SEQUENCE</scope>
    <source>
        <strain evidence="6">45J</strain>
    </source>
</reference>
<accession>A0A5J4L0W5</accession>
<dbReference type="PANTHER" id="PTHR11758">
    <property type="entry name" value="40S RIBOSOMAL PROTEIN S15A"/>
    <property type="match status" value="1"/>
</dbReference>
<proteinExistence type="inferred from homology"/>
<keyword evidence="3" id="KW-0694">RNA-binding</keyword>
<protein>
    <submittedName>
        <fullName evidence="6">30S ribosomal protein S8</fullName>
    </submittedName>
</protein>
<evidence type="ECO:0000313" key="6">
    <source>
        <dbReference type="EMBL" id="GER92932.1"/>
    </source>
</evidence>
<evidence type="ECO:0000256" key="4">
    <source>
        <dbReference type="ARBA" id="ARBA00022980"/>
    </source>
</evidence>
<evidence type="ECO:0000256" key="3">
    <source>
        <dbReference type="ARBA" id="ARBA00022884"/>
    </source>
</evidence>
<dbReference type="InterPro" id="IPR000630">
    <property type="entry name" value="Ribosomal_uS8"/>
</dbReference>
<gene>
    <name evidence="6" type="ORF">A45J_0663</name>
</gene>
<dbReference type="FunFam" id="3.30.1370.30:FF:000002">
    <property type="entry name" value="30S ribosomal protein S8"/>
    <property type="match status" value="1"/>
</dbReference>
<dbReference type="HAMAP" id="MF_01302_B">
    <property type="entry name" value="Ribosomal_uS8_B"/>
    <property type="match status" value="1"/>
</dbReference>
<dbReference type="EMBL" id="BLAB01000001">
    <property type="protein sequence ID" value="GER92932.1"/>
    <property type="molecule type" value="Genomic_DNA"/>
</dbReference>
<keyword evidence="2" id="KW-0699">rRNA-binding</keyword>
<dbReference type="AlphaFoldDB" id="A0A5J4L0W5"/>
<dbReference type="GO" id="GO:0006412">
    <property type="term" value="P:translation"/>
    <property type="evidence" value="ECO:0007669"/>
    <property type="project" value="InterPro"/>
</dbReference>